<gene>
    <name evidence="2" type="ORF">SS50377_12682</name>
    <name evidence="3" type="ORF">SS50377_23302</name>
</gene>
<evidence type="ECO:0000313" key="4">
    <source>
        <dbReference type="Proteomes" id="UP000018208"/>
    </source>
</evidence>
<name>V6LU17_9EUKA</name>
<feature type="region of interest" description="Disordered" evidence="1">
    <location>
        <begin position="46"/>
        <end position="69"/>
    </location>
</feature>
<evidence type="ECO:0000313" key="3">
    <source>
        <dbReference type="EMBL" id="KAH0575662.1"/>
    </source>
</evidence>
<dbReference type="EMBL" id="KI546046">
    <property type="protein sequence ID" value="EST47171.1"/>
    <property type="molecule type" value="Genomic_DNA"/>
</dbReference>
<sequence>MNPQQYKSLKQRQSEQQQPRTSRPPPTENWDTYKQDHTKYKLTQAEIESRKQQRAPQQRGNEPLLSRKDFQSKYLDKMYDNQYSDPHERKIKRELDNLLKDTKKDRETEGTTPMEIQRELDDLRQKVAELTASAEPKSVSIAPQVITQDRRSSEQFKSISLDPVLLNSVTKAADKVNSLMIKQTDLDKLVNQLKVENIQLKQDIDDIKLTREKRKEIDEGIETICLDEVLEKLKFI</sequence>
<organism evidence="2">
    <name type="scientific">Spironucleus salmonicida</name>
    <dbReference type="NCBI Taxonomy" id="348837"/>
    <lineage>
        <taxon>Eukaryota</taxon>
        <taxon>Metamonada</taxon>
        <taxon>Diplomonadida</taxon>
        <taxon>Hexamitidae</taxon>
        <taxon>Hexamitinae</taxon>
        <taxon>Spironucleus</taxon>
    </lineage>
</organism>
<feature type="region of interest" description="Disordered" evidence="1">
    <location>
        <begin position="1"/>
        <end position="34"/>
    </location>
</feature>
<proteinExistence type="predicted"/>
<evidence type="ECO:0000256" key="1">
    <source>
        <dbReference type="SAM" id="MobiDB-lite"/>
    </source>
</evidence>
<dbReference type="EMBL" id="AUWU02000003">
    <property type="protein sequence ID" value="KAH0575662.1"/>
    <property type="molecule type" value="Genomic_DNA"/>
</dbReference>
<dbReference type="VEuPathDB" id="GiardiaDB:SS50377_23302"/>
<dbReference type="Proteomes" id="UP000018208">
    <property type="component" value="Unassembled WGS sequence"/>
</dbReference>
<keyword evidence="4" id="KW-1185">Reference proteome</keyword>
<dbReference type="AlphaFoldDB" id="V6LU17"/>
<accession>V6LU17</accession>
<reference evidence="3" key="2">
    <citation type="submission" date="2020-12" db="EMBL/GenBank/DDBJ databases">
        <title>New Spironucleus salmonicida genome in near-complete chromosomes.</title>
        <authorList>
            <person name="Xu F."/>
            <person name="Kurt Z."/>
            <person name="Jimenez-Gonzalez A."/>
            <person name="Astvaldsson A."/>
            <person name="Andersson J.O."/>
            <person name="Svard S.G."/>
        </authorList>
    </citation>
    <scope>NUCLEOTIDE SEQUENCE</scope>
    <source>
        <strain evidence="3">ATCC 50377</strain>
    </source>
</reference>
<protein>
    <submittedName>
        <fullName evidence="2">Uncharacterized protein</fullName>
    </submittedName>
</protein>
<evidence type="ECO:0000313" key="2">
    <source>
        <dbReference type="EMBL" id="EST47171.1"/>
    </source>
</evidence>
<reference evidence="2 3" key="1">
    <citation type="journal article" date="2014" name="PLoS Genet.">
        <title>The Genome of Spironucleus salmonicida Highlights a Fish Pathogen Adapted to Fluctuating Environments.</title>
        <authorList>
            <person name="Xu F."/>
            <person name="Jerlstrom-Hultqvist J."/>
            <person name="Einarsson E."/>
            <person name="Astvaldsson A."/>
            <person name="Svard S.G."/>
            <person name="Andersson J.O."/>
        </authorList>
    </citation>
    <scope>NUCLEOTIDE SEQUENCE</scope>
    <source>
        <strain evidence="3">ATCC 50377</strain>
    </source>
</reference>